<dbReference type="AlphaFoldDB" id="A0A0E9QGN9"/>
<dbReference type="EMBL" id="GBXM01093077">
    <property type="protein sequence ID" value="JAH15500.1"/>
    <property type="molecule type" value="Transcribed_RNA"/>
</dbReference>
<evidence type="ECO:0000313" key="1">
    <source>
        <dbReference type="EMBL" id="JAH15500.1"/>
    </source>
</evidence>
<reference evidence="1" key="2">
    <citation type="journal article" date="2015" name="Fish Shellfish Immunol.">
        <title>Early steps in the European eel (Anguilla anguilla)-Vibrio vulnificus interaction in the gills: Role of the RtxA13 toxin.</title>
        <authorList>
            <person name="Callol A."/>
            <person name="Pajuelo D."/>
            <person name="Ebbesson L."/>
            <person name="Teles M."/>
            <person name="MacKenzie S."/>
            <person name="Amaro C."/>
        </authorList>
    </citation>
    <scope>NUCLEOTIDE SEQUENCE</scope>
</reference>
<organism evidence="1">
    <name type="scientific">Anguilla anguilla</name>
    <name type="common">European freshwater eel</name>
    <name type="synonym">Muraena anguilla</name>
    <dbReference type="NCBI Taxonomy" id="7936"/>
    <lineage>
        <taxon>Eukaryota</taxon>
        <taxon>Metazoa</taxon>
        <taxon>Chordata</taxon>
        <taxon>Craniata</taxon>
        <taxon>Vertebrata</taxon>
        <taxon>Euteleostomi</taxon>
        <taxon>Actinopterygii</taxon>
        <taxon>Neopterygii</taxon>
        <taxon>Teleostei</taxon>
        <taxon>Anguilliformes</taxon>
        <taxon>Anguillidae</taxon>
        <taxon>Anguilla</taxon>
    </lineage>
</organism>
<proteinExistence type="predicted"/>
<accession>A0A0E9QGN9</accession>
<sequence length="34" mass="3928">MVLLDIAWSYWTLQGLIGHCMSYWTLRGPLDIAC</sequence>
<reference evidence="1" key="1">
    <citation type="submission" date="2014-11" db="EMBL/GenBank/DDBJ databases">
        <authorList>
            <person name="Amaro Gonzalez C."/>
        </authorList>
    </citation>
    <scope>NUCLEOTIDE SEQUENCE</scope>
</reference>
<protein>
    <submittedName>
        <fullName evidence="1">Uncharacterized protein</fullName>
    </submittedName>
</protein>
<name>A0A0E9QGN9_ANGAN</name>